<evidence type="ECO:0000259" key="19">
    <source>
        <dbReference type="PROSITE" id="PS51745"/>
    </source>
</evidence>
<dbReference type="GO" id="GO:0045087">
    <property type="term" value="P:innate immune response"/>
    <property type="evidence" value="ECO:0007669"/>
    <property type="project" value="UniProtKB-ARBA"/>
</dbReference>
<dbReference type="PROSITE" id="PS50081">
    <property type="entry name" value="ZF_DAG_PE_2"/>
    <property type="match status" value="1"/>
</dbReference>
<accession>A0A1Y1MEQ6</accession>
<dbReference type="CDD" id="cd20794">
    <property type="entry name" value="C1_aPKC"/>
    <property type="match status" value="1"/>
</dbReference>
<keyword evidence="5" id="KW-0808">Transferase</keyword>
<evidence type="ECO:0000259" key="17">
    <source>
        <dbReference type="PROSITE" id="PS50011"/>
    </source>
</evidence>
<dbReference type="Pfam" id="PF00564">
    <property type="entry name" value="PB1"/>
    <property type="match status" value="1"/>
</dbReference>
<evidence type="ECO:0000256" key="3">
    <source>
        <dbReference type="ARBA" id="ARBA00022527"/>
    </source>
</evidence>
<dbReference type="EMBL" id="GEZM01035983">
    <property type="protein sequence ID" value="JAV83060.1"/>
    <property type="molecule type" value="Transcribed_RNA"/>
</dbReference>
<comment type="catalytic activity">
    <reaction evidence="12">
        <text>L-threonyl-[protein] + ATP = O-phospho-L-threonyl-[protein] + ADP + H(+)</text>
        <dbReference type="Rhea" id="RHEA:46608"/>
        <dbReference type="Rhea" id="RHEA-COMP:11060"/>
        <dbReference type="Rhea" id="RHEA-COMP:11605"/>
        <dbReference type="ChEBI" id="CHEBI:15378"/>
        <dbReference type="ChEBI" id="CHEBI:30013"/>
        <dbReference type="ChEBI" id="CHEBI:30616"/>
        <dbReference type="ChEBI" id="CHEBI:61977"/>
        <dbReference type="ChEBI" id="CHEBI:456216"/>
        <dbReference type="EC" id="2.7.11.13"/>
    </reaction>
</comment>
<comment type="similarity">
    <text evidence="1">Belongs to the protein kinase superfamily. AGC Ser/Thr protein kinase family. PKC subfamily.</text>
</comment>
<evidence type="ECO:0000256" key="2">
    <source>
        <dbReference type="ARBA" id="ARBA00012429"/>
    </source>
</evidence>
<dbReference type="SMART" id="SM00666">
    <property type="entry name" value="PB1"/>
    <property type="match status" value="1"/>
</dbReference>
<dbReference type="PRINTS" id="PR00008">
    <property type="entry name" value="DAGPEDOMAIN"/>
</dbReference>
<dbReference type="Gene3D" id="1.10.510.10">
    <property type="entry name" value="Transferase(Phosphotransferase) domain 1"/>
    <property type="match status" value="1"/>
</dbReference>
<dbReference type="SUPFAM" id="SSF54277">
    <property type="entry name" value="CAD &amp; PB1 domains"/>
    <property type="match status" value="1"/>
</dbReference>
<evidence type="ECO:0000256" key="6">
    <source>
        <dbReference type="ARBA" id="ARBA00022723"/>
    </source>
</evidence>
<dbReference type="Gene3D" id="3.30.200.20">
    <property type="entry name" value="Phosphorylase Kinase, domain 1"/>
    <property type="match status" value="1"/>
</dbReference>
<dbReference type="Pfam" id="PF00069">
    <property type="entry name" value="Pkinase"/>
    <property type="match status" value="1"/>
</dbReference>
<keyword evidence="3 15" id="KW-0723">Serine/threonine-protein kinase</keyword>
<dbReference type="InterPro" id="IPR046349">
    <property type="entry name" value="C1-like_sf"/>
</dbReference>
<evidence type="ECO:0000256" key="15">
    <source>
        <dbReference type="RuleBase" id="RU000304"/>
    </source>
</evidence>
<sequence>MPTQLAHDNNIHEIRAKIAYNGEVLITYINQNISLEELCNEMREICRFTHDQAFTMKWVDEEGDPCTISSQLELDEAIRLYEVNRDSELTVHVFPNVPSQPGMPCQGEDRSIYRRGARRWRKLYRVNGHIFQAKRFNRRAFCAFCHDRIWGLGRQGFKCIQCKLLVHKKCHKLVQIPCTNEHIEPIIKEDHNGETQAVGIARSELISELRDFPEPPPDVTGDSVPVEDPSKVSDEALEPGSQRQYSLNDFDLIRVIGRGSYAKVLMVELKKTGRIYAMKVIKKALVTDDEDIDWVQTEKHVFETASNHPFLVGLHSCFQTPSRLFFVIEFVRGGDLMFHMQRQRRLPEEHARFYAAEISLALNFLHCKGIIYRDLKLDNVLLDHEGHIKLTDYGMCKEGIRPGDTTSTFCGTPNYIAPEILRGEDYGFSVDWWALGKPNWVKLSSGIFNRPVILEKFT</sequence>
<organism evidence="20">
    <name type="scientific">Photinus pyralis</name>
    <name type="common">Common eastern firefly</name>
    <name type="synonym">Lampyris pyralis</name>
    <dbReference type="NCBI Taxonomy" id="7054"/>
    <lineage>
        <taxon>Eukaryota</taxon>
        <taxon>Metazoa</taxon>
        <taxon>Ecdysozoa</taxon>
        <taxon>Arthropoda</taxon>
        <taxon>Hexapoda</taxon>
        <taxon>Insecta</taxon>
        <taxon>Pterygota</taxon>
        <taxon>Neoptera</taxon>
        <taxon>Endopterygota</taxon>
        <taxon>Coleoptera</taxon>
        <taxon>Polyphaga</taxon>
        <taxon>Elateriformia</taxon>
        <taxon>Elateroidea</taxon>
        <taxon>Lampyridae</taxon>
        <taxon>Lampyrinae</taxon>
        <taxon>Photinus</taxon>
    </lineage>
</organism>
<dbReference type="Gene3D" id="3.10.20.90">
    <property type="entry name" value="Phosphatidylinositol 3-kinase Catalytic Subunit, Chain A, domain 1"/>
    <property type="match status" value="1"/>
</dbReference>
<keyword evidence="4" id="KW-0597">Phosphoprotein</keyword>
<dbReference type="GO" id="GO:0004697">
    <property type="term" value="F:diacylglycerol-dependent serine/threonine kinase activity"/>
    <property type="evidence" value="ECO:0007669"/>
    <property type="project" value="UniProtKB-EC"/>
</dbReference>
<dbReference type="InterPro" id="IPR011009">
    <property type="entry name" value="Kinase-like_dom_sf"/>
</dbReference>
<evidence type="ECO:0000256" key="7">
    <source>
        <dbReference type="ARBA" id="ARBA00022741"/>
    </source>
</evidence>
<feature type="binding site" evidence="14">
    <location>
        <position position="283"/>
    </location>
    <ligand>
        <name>ATP</name>
        <dbReference type="ChEBI" id="CHEBI:30616"/>
    </ligand>
</feature>
<dbReference type="PROSITE" id="PS00479">
    <property type="entry name" value="ZF_DAG_PE_1"/>
    <property type="match status" value="1"/>
</dbReference>
<dbReference type="PROSITE" id="PS50011">
    <property type="entry name" value="PROTEIN_KINASE_DOM"/>
    <property type="match status" value="1"/>
</dbReference>
<keyword evidence="11 14" id="KW-0067">ATP-binding</keyword>
<dbReference type="SMART" id="SM00220">
    <property type="entry name" value="S_TKc"/>
    <property type="match status" value="1"/>
</dbReference>
<dbReference type="SUPFAM" id="SSF56112">
    <property type="entry name" value="Protein kinase-like (PK-like)"/>
    <property type="match status" value="1"/>
</dbReference>
<evidence type="ECO:0000313" key="20">
    <source>
        <dbReference type="EMBL" id="JAV83060.1"/>
    </source>
</evidence>
<dbReference type="InterPro" id="IPR020454">
    <property type="entry name" value="DAG/PE-bd"/>
</dbReference>
<dbReference type="PROSITE" id="PS51745">
    <property type="entry name" value="PB1"/>
    <property type="match status" value="1"/>
</dbReference>
<comment type="catalytic activity">
    <reaction evidence="13">
        <text>L-seryl-[protein] + ATP = O-phospho-L-seryl-[protein] + ADP + H(+)</text>
        <dbReference type="Rhea" id="RHEA:17989"/>
        <dbReference type="Rhea" id="RHEA-COMP:9863"/>
        <dbReference type="Rhea" id="RHEA-COMP:11604"/>
        <dbReference type="ChEBI" id="CHEBI:15378"/>
        <dbReference type="ChEBI" id="CHEBI:29999"/>
        <dbReference type="ChEBI" id="CHEBI:30616"/>
        <dbReference type="ChEBI" id="CHEBI:83421"/>
        <dbReference type="ChEBI" id="CHEBI:456216"/>
        <dbReference type="EC" id="2.7.11.13"/>
    </reaction>
</comment>
<feature type="domain" description="PB1" evidence="19">
    <location>
        <begin position="13"/>
        <end position="96"/>
    </location>
</feature>
<feature type="region of interest" description="Disordered" evidence="16">
    <location>
        <begin position="212"/>
        <end position="240"/>
    </location>
</feature>
<dbReference type="FunFam" id="3.10.20.90:FF:000071">
    <property type="entry name" value="Protein kinase C"/>
    <property type="match status" value="1"/>
</dbReference>
<dbReference type="PROSITE" id="PS00107">
    <property type="entry name" value="PROTEIN_KINASE_ATP"/>
    <property type="match status" value="1"/>
</dbReference>
<evidence type="ECO:0000256" key="10">
    <source>
        <dbReference type="ARBA" id="ARBA00022833"/>
    </source>
</evidence>
<dbReference type="InterPro" id="IPR008271">
    <property type="entry name" value="Ser/Thr_kinase_AS"/>
</dbReference>
<dbReference type="FunFam" id="3.30.200.20:FF:000070">
    <property type="entry name" value="Protein kinase C"/>
    <property type="match status" value="1"/>
</dbReference>
<keyword evidence="10" id="KW-0862">Zinc</keyword>
<evidence type="ECO:0000256" key="14">
    <source>
        <dbReference type="PROSITE-ProRule" id="PRU10141"/>
    </source>
</evidence>
<feature type="domain" description="Phorbol-ester/DAG-type" evidence="18">
    <location>
        <begin position="128"/>
        <end position="178"/>
    </location>
</feature>
<dbReference type="SMART" id="SM00109">
    <property type="entry name" value="C1"/>
    <property type="match status" value="1"/>
</dbReference>
<protein>
    <recommendedName>
        <fullName evidence="2">protein kinase C</fullName>
        <ecNumber evidence="2">2.7.11.13</ecNumber>
    </recommendedName>
</protein>
<dbReference type="EC" id="2.7.11.13" evidence="2"/>
<dbReference type="InterPro" id="IPR017441">
    <property type="entry name" value="Protein_kinase_ATP_BS"/>
</dbReference>
<dbReference type="InterPro" id="IPR034877">
    <property type="entry name" value="PB1_aPKC"/>
</dbReference>
<dbReference type="GO" id="GO:0005524">
    <property type="term" value="F:ATP binding"/>
    <property type="evidence" value="ECO:0007669"/>
    <property type="project" value="UniProtKB-UniRule"/>
</dbReference>
<keyword evidence="7 14" id="KW-0547">Nucleotide-binding</keyword>
<dbReference type="FunFam" id="3.30.60.20:FF:000012">
    <property type="entry name" value="Protein kinase C"/>
    <property type="match status" value="1"/>
</dbReference>
<evidence type="ECO:0000259" key="18">
    <source>
        <dbReference type="PROSITE" id="PS50081"/>
    </source>
</evidence>
<keyword evidence="8" id="KW-0863">Zinc-finger</keyword>
<reference evidence="20" key="1">
    <citation type="journal article" date="2016" name="Sci. Rep.">
        <title>Molecular characterization of firefly nuptial gifts: a multi-omics approach sheds light on postcopulatory sexual selection.</title>
        <authorList>
            <person name="Al-Wathiqui N."/>
            <person name="Fallon T.R."/>
            <person name="South A."/>
            <person name="Weng J.K."/>
            <person name="Lewis S.M."/>
        </authorList>
    </citation>
    <scope>NUCLEOTIDE SEQUENCE</scope>
</reference>
<dbReference type="InterPro" id="IPR000719">
    <property type="entry name" value="Prot_kinase_dom"/>
</dbReference>
<dbReference type="InterPro" id="IPR000270">
    <property type="entry name" value="PB1_dom"/>
</dbReference>
<dbReference type="AlphaFoldDB" id="A0A1Y1MEQ6"/>
<dbReference type="FunFam" id="1.10.510.10:FF:000048">
    <property type="entry name" value="Protein kinase C"/>
    <property type="match status" value="1"/>
</dbReference>
<evidence type="ECO:0000256" key="16">
    <source>
        <dbReference type="SAM" id="MobiDB-lite"/>
    </source>
</evidence>
<evidence type="ECO:0000256" key="8">
    <source>
        <dbReference type="ARBA" id="ARBA00022771"/>
    </source>
</evidence>
<dbReference type="SUPFAM" id="SSF57889">
    <property type="entry name" value="Cysteine-rich domain"/>
    <property type="match status" value="1"/>
</dbReference>
<evidence type="ECO:0000256" key="4">
    <source>
        <dbReference type="ARBA" id="ARBA00022553"/>
    </source>
</evidence>
<keyword evidence="9" id="KW-0418">Kinase</keyword>
<evidence type="ECO:0000256" key="1">
    <source>
        <dbReference type="ARBA" id="ARBA00005490"/>
    </source>
</evidence>
<dbReference type="InterPro" id="IPR053793">
    <property type="entry name" value="PB1-like"/>
</dbReference>
<keyword evidence="6" id="KW-0479">Metal-binding</keyword>
<dbReference type="InterPro" id="IPR002219">
    <property type="entry name" value="PKC_DAG/PE"/>
</dbReference>
<dbReference type="Gene3D" id="3.30.60.20">
    <property type="match status" value="1"/>
</dbReference>
<dbReference type="PANTHER" id="PTHR24351">
    <property type="entry name" value="RIBOSOMAL PROTEIN S6 KINASE"/>
    <property type="match status" value="1"/>
</dbReference>
<name>A0A1Y1MEQ6_PHOPY</name>
<evidence type="ECO:0000256" key="11">
    <source>
        <dbReference type="ARBA" id="ARBA00022840"/>
    </source>
</evidence>
<dbReference type="CDD" id="cd06404">
    <property type="entry name" value="PB1_aPKC"/>
    <property type="match status" value="1"/>
</dbReference>
<dbReference type="Pfam" id="PF00130">
    <property type="entry name" value="C1_1"/>
    <property type="match status" value="1"/>
</dbReference>
<feature type="domain" description="Protein kinase" evidence="17">
    <location>
        <begin position="250"/>
        <end position="458"/>
    </location>
</feature>
<evidence type="ECO:0000256" key="5">
    <source>
        <dbReference type="ARBA" id="ARBA00022679"/>
    </source>
</evidence>
<dbReference type="PROSITE" id="PS00108">
    <property type="entry name" value="PROTEIN_KINASE_ST"/>
    <property type="match status" value="1"/>
</dbReference>
<evidence type="ECO:0000256" key="12">
    <source>
        <dbReference type="ARBA" id="ARBA00047272"/>
    </source>
</evidence>
<evidence type="ECO:0000256" key="13">
    <source>
        <dbReference type="ARBA" id="ARBA00047470"/>
    </source>
</evidence>
<dbReference type="GO" id="GO:0008270">
    <property type="term" value="F:zinc ion binding"/>
    <property type="evidence" value="ECO:0007669"/>
    <property type="project" value="UniProtKB-KW"/>
</dbReference>
<proteinExistence type="inferred from homology"/>
<evidence type="ECO:0000256" key="9">
    <source>
        <dbReference type="ARBA" id="ARBA00022777"/>
    </source>
</evidence>